<keyword evidence="2" id="KW-0812">Transmembrane</keyword>
<organism evidence="3">
    <name type="scientific">Chaetoceros debilis</name>
    <dbReference type="NCBI Taxonomy" id="122233"/>
    <lineage>
        <taxon>Eukaryota</taxon>
        <taxon>Sar</taxon>
        <taxon>Stramenopiles</taxon>
        <taxon>Ochrophyta</taxon>
        <taxon>Bacillariophyta</taxon>
        <taxon>Coscinodiscophyceae</taxon>
        <taxon>Chaetocerotophycidae</taxon>
        <taxon>Chaetocerotales</taxon>
        <taxon>Chaetocerotaceae</taxon>
        <taxon>Chaetoceros</taxon>
    </lineage>
</organism>
<dbReference type="EMBL" id="HBIO01004097">
    <property type="protein sequence ID" value="CAE0457965.1"/>
    <property type="molecule type" value="Transcribed_RNA"/>
</dbReference>
<proteinExistence type="predicted"/>
<protein>
    <submittedName>
        <fullName evidence="3">Uncharacterized protein</fullName>
    </submittedName>
</protein>
<reference evidence="3" key="1">
    <citation type="submission" date="2021-01" db="EMBL/GenBank/DDBJ databases">
        <authorList>
            <person name="Corre E."/>
            <person name="Pelletier E."/>
            <person name="Niang G."/>
            <person name="Scheremetjew M."/>
            <person name="Finn R."/>
            <person name="Kale V."/>
            <person name="Holt S."/>
            <person name="Cochrane G."/>
            <person name="Meng A."/>
            <person name="Brown T."/>
            <person name="Cohen L."/>
        </authorList>
    </citation>
    <scope>NUCLEOTIDE SEQUENCE</scope>
    <source>
        <strain evidence="3">MM31A-1</strain>
    </source>
</reference>
<evidence type="ECO:0000256" key="1">
    <source>
        <dbReference type="SAM" id="MobiDB-lite"/>
    </source>
</evidence>
<accession>A0A7S3PWH8</accession>
<evidence type="ECO:0000313" key="3">
    <source>
        <dbReference type="EMBL" id="CAE0457965.1"/>
    </source>
</evidence>
<gene>
    <name evidence="3" type="ORF">CDEB00056_LOCUS2806</name>
</gene>
<keyword evidence="2" id="KW-0472">Membrane</keyword>
<feature type="transmembrane region" description="Helical" evidence="2">
    <location>
        <begin position="336"/>
        <end position="355"/>
    </location>
</feature>
<feature type="region of interest" description="Disordered" evidence="1">
    <location>
        <begin position="369"/>
        <end position="440"/>
    </location>
</feature>
<keyword evidence="2" id="KW-1133">Transmembrane helix</keyword>
<name>A0A7S3PWH8_9STRA</name>
<sequence length="440" mass="48601">MSSKNSTRISSLLGTWTGQTHLKADIGSYELMAYFAIHFMPDPMRAFACSLPNCSEFENKACVLDKNGDPSCTELTDGILDWSDVTAFMYFGAKVDVGFPFNKHREQDTGGWVGPLNIILANEGDSASLSLKGEHVVDSYISRYVETPSTEYLQMPKNCTLLHSHDFDKIAGASAVRSTVTGQYDPDGKNDPYSKYLDTCSNGDVQPLLPIFEFDFIEDNEGEDTVEVKVDYKLLTVPRKKDFVYKLYPMVQKKFNGAGVGFHIDGPFCYGDDPHRGYTFDMGFDSRDLNGMLQFQHACIEGLPCIPPAAEYANQDSSINIKPLPNNATTVGVGKYLVLGSIFIVLSFATLFLAFSNRSLRRRLAQEGVVENQSNTNDDGDGNDGRMSIPYQAMDDREESIVSAEEVEETHSVEDAVGGELDEETQQLLPATDETVPDAS</sequence>
<evidence type="ECO:0000256" key="2">
    <source>
        <dbReference type="SAM" id="Phobius"/>
    </source>
</evidence>
<dbReference type="AlphaFoldDB" id="A0A7S3PWH8"/>